<proteinExistence type="predicted"/>
<dbReference type="EMBL" id="ASPP01033858">
    <property type="protein sequence ID" value="ETO03235.1"/>
    <property type="molecule type" value="Genomic_DNA"/>
</dbReference>
<feature type="compositionally biased region" description="Polar residues" evidence="1">
    <location>
        <begin position="126"/>
        <end position="138"/>
    </location>
</feature>
<sequence>MGNNASNDTSKDEPTNSSTGHEKTFGETFAEEHNNQGAGATFEWKGSEYSTDRADGRDIKAEKGNESVQSKADTESAVKSVESVQSKADTESAESVQSKADTEPAVKSGESVQSKADTEPAVKSVESAQTTNTSQSDSPKGYAGSFGQADHAATSLLKDALNAPKNKIFGEAKRGKGSDGYAITKKTTGNQDLQDSDIPDKYPLTFFAEGQEKKGPNFSRVPHWPSEKGIDLGQHDKLKYDKLMK</sequence>
<reference evidence="2 3" key="1">
    <citation type="journal article" date="2013" name="Curr. Biol.">
        <title>The Genome of the Foraminiferan Reticulomyxa filosa.</title>
        <authorList>
            <person name="Glockner G."/>
            <person name="Hulsmann N."/>
            <person name="Schleicher M."/>
            <person name="Noegel A.A."/>
            <person name="Eichinger L."/>
            <person name="Gallinger C."/>
            <person name="Pawlowski J."/>
            <person name="Sierra R."/>
            <person name="Euteneuer U."/>
            <person name="Pillet L."/>
            <person name="Moustafa A."/>
            <person name="Platzer M."/>
            <person name="Groth M."/>
            <person name="Szafranski K."/>
            <person name="Schliwa M."/>
        </authorList>
    </citation>
    <scope>NUCLEOTIDE SEQUENCE [LARGE SCALE GENOMIC DNA]</scope>
</reference>
<dbReference type="AlphaFoldDB" id="X6LR61"/>
<keyword evidence="3" id="KW-1185">Reference proteome</keyword>
<organism evidence="2 3">
    <name type="scientific">Reticulomyxa filosa</name>
    <dbReference type="NCBI Taxonomy" id="46433"/>
    <lineage>
        <taxon>Eukaryota</taxon>
        <taxon>Sar</taxon>
        <taxon>Rhizaria</taxon>
        <taxon>Retaria</taxon>
        <taxon>Foraminifera</taxon>
        <taxon>Monothalamids</taxon>
        <taxon>Reticulomyxidae</taxon>
        <taxon>Reticulomyxa</taxon>
    </lineage>
</organism>
<comment type="caution">
    <text evidence="2">The sequence shown here is derived from an EMBL/GenBank/DDBJ whole genome shotgun (WGS) entry which is preliminary data.</text>
</comment>
<feature type="non-terminal residue" evidence="2">
    <location>
        <position position="245"/>
    </location>
</feature>
<feature type="compositionally biased region" description="Basic and acidic residues" evidence="1">
    <location>
        <begin position="9"/>
        <end position="34"/>
    </location>
</feature>
<dbReference type="Proteomes" id="UP000023152">
    <property type="component" value="Unassembled WGS sequence"/>
</dbReference>
<accession>X6LR61</accession>
<name>X6LR61_RETFI</name>
<feature type="compositionally biased region" description="Basic and acidic residues" evidence="1">
    <location>
        <begin position="50"/>
        <end position="65"/>
    </location>
</feature>
<evidence type="ECO:0000256" key="1">
    <source>
        <dbReference type="SAM" id="MobiDB-lite"/>
    </source>
</evidence>
<gene>
    <name evidence="2" type="ORF">RFI_34175</name>
</gene>
<feature type="compositionally biased region" description="Polar residues" evidence="1">
    <location>
        <begin position="82"/>
        <end position="99"/>
    </location>
</feature>
<feature type="region of interest" description="Disordered" evidence="1">
    <location>
        <begin position="167"/>
        <end position="232"/>
    </location>
</feature>
<evidence type="ECO:0000313" key="3">
    <source>
        <dbReference type="Proteomes" id="UP000023152"/>
    </source>
</evidence>
<feature type="compositionally biased region" description="Basic and acidic residues" evidence="1">
    <location>
        <begin position="168"/>
        <end position="177"/>
    </location>
</feature>
<feature type="region of interest" description="Disordered" evidence="1">
    <location>
        <begin position="1"/>
        <end position="147"/>
    </location>
</feature>
<protein>
    <submittedName>
        <fullName evidence="2">Uncharacterized protein</fullName>
    </submittedName>
</protein>
<evidence type="ECO:0000313" key="2">
    <source>
        <dbReference type="EMBL" id="ETO03235.1"/>
    </source>
</evidence>